<evidence type="ECO:0000256" key="4">
    <source>
        <dbReference type="ARBA" id="ARBA00023136"/>
    </source>
</evidence>
<evidence type="ECO:0000256" key="7">
    <source>
        <dbReference type="SAM" id="SignalP"/>
    </source>
</evidence>
<feature type="non-terminal residue" evidence="9">
    <location>
        <position position="116"/>
    </location>
</feature>
<evidence type="ECO:0000256" key="2">
    <source>
        <dbReference type="ARBA" id="ARBA00022692"/>
    </source>
</evidence>
<feature type="domain" description="Ig-like" evidence="8">
    <location>
        <begin position="18"/>
        <end position="116"/>
    </location>
</feature>
<evidence type="ECO:0000313" key="9">
    <source>
        <dbReference type="EMBL" id="NXK51562.1"/>
    </source>
</evidence>
<dbReference type="Pfam" id="PF07686">
    <property type="entry name" value="V-set"/>
    <property type="match status" value="1"/>
</dbReference>
<dbReference type="InterPro" id="IPR013783">
    <property type="entry name" value="Ig-like_fold"/>
</dbReference>
<dbReference type="PROSITE" id="PS50835">
    <property type="entry name" value="IG_LIKE"/>
    <property type="match status" value="1"/>
</dbReference>
<dbReference type="PANTHER" id="PTHR19256">
    <property type="entry name" value="T-CELL RECEPTOR GAMMA CHAIN"/>
    <property type="match status" value="1"/>
</dbReference>
<dbReference type="GO" id="GO:0016020">
    <property type="term" value="C:membrane"/>
    <property type="evidence" value="ECO:0007669"/>
    <property type="project" value="UniProtKB-SubCell"/>
</dbReference>
<keyword evidence="2" id="KW-0812">Transmembrane</keyword>
<keyword evidence="3" id="KW-1133">Transmembrane helix</keyword>
<proteinExistence type="predicted"/>
<comment type="subcellular location">
    <subcellularLocation>
        <location evidence="1">Membrane</location>
    </subcellularLocation>
</comment>
<evidence type="ECO:0000313" key="10">
    <source>
        <dbReference type="Proteomes" id="UP000537522"/>
    </source>
</evidence>
<dbReference type="Gene3D" id="2.60.40.10">
    <property type="entry name" value="Immunoglobulins"/>
    <property type="match status" value="1"/>
</dbReference>
<dbReference type="InterPro" id="IPR013106">
    <property type="entry name" value="Ig_V-set"/>
</dbReference>
<evidence type="ECO:0000256" key="6">
    <source>
        <dbReference type="ARBA" id="ARBA00023319"/>
    </source>
</evidence>
<dbReference type="SUPFAM" id="SSF48726">
    <property type="entry name" value="Immunoglobulin"/>
    <property type="match status" value="1"/>
</dbReference>
<keyword evidence="6" id="KW-0393">Immunoglobulin domain</keyword>
<dbReference type="InterPro" id="IPR036179">
    <property type="entry name" value="Ig-like_dom_sf"/>
</dbReference>
<dbReference type="EMBL" id="VXAL01011814">
    <property type="protein sequence ID" value="NXK51562.1"/>
    <property type="molecule type" value="Genomic_DNA"/>
</dbReference>
<evidence type="ECO:0000256" key="5">
    <source>
        <dbReference type="ARBA" id="ARBA00023170"/>
    </source>
</evidence>
<evidence type="ECO:0000256" key="1">
    <source>
        <dbReference type="ARBA" id="ARBA00004370"/>
    </source>
</evidence>
<feature type="signal peptide" evidence="7">
    <location>
        <begin position="1"/>
        <end position="18"/>
    </location>
</feature>
<feature type="non-terminal residue" evidence="9">
    <location>
        <position position="1"/>
    </location>
</feature>
<dbReference type="InterPro" id="IPR007110">
    <property type="entry name" value="Ig-like_dom"/>
</dbReference>
<feature type="chain" id="PRO_5029715980" evidence="7">
    <location>
        <begin position="19"/>
        <end position="116"/>
    </location>
</feature>
<dbReference type="SMART" id="SM00406">
    <property type="entry name" value="IGv"/>
    <property type="match status" value="1"/>
</dbReference>
<evidence type="ECO:0000256" key="3">
    <source>
        <dbReference type="ARBA" id="ARBA00022989"/>
    </source>
</evidence>
<comment type="caution">
    <text evidence="9">The sequence shown here is derived from an EMBL/GenBank/DDBJ whole genome shotgun (WGS) entry which is preliminary data.</text>
</comment>
<dbReference type="Proteomes" id="UP000537522">
    <property type="component" value="Unassembled WGS sequence"/>
</dbReference>
<keyword evidence="10" id="KW-1185">Reference proteome</keyword>
<protein>
    <submittedName>
        <fullName evidence="9">TRGV3 protein</fullName>
    </submittedName>
</protein>
<gene>
    <name evidence="9" type="primary">Trgv3</name>
    <name evidence="9" type="ORF">CHATOR_R15108</name>
</gene>
<sequence>IRLRALVAFSFLLLDGQAQVLLQQPSVTRKRSTTAWIECKVEGIDDFQVAYIHWYRHIPNRAPEWLLYIASSAQISYQEDSYKNKYYSAKRDKNTCIFSVKDIRDNDEGTYYCAYW</sequence>
<name>A0A7L0K710_CHATO</name>
<organism evidence="9 10">
    <name type="scientific">Chauna torquata</name>
    <name type="common">Southern screamer</name>
    <dbReference type="NCBI Taxonomy" id="30388"/>
    <lineage>
        <taxon>Eukaryota</taxon>
        <taxon>Metazoa</taxon>
        <taxon>Chordata</taxon>
        <taxon>Craniata</taxon>
        <taxon>Vertebrata</taxon>
        <taxon>Euteleostomi</taxon>
        <taxon>Archelosauria</taxon>
        <taxon>Archosauria</taxon>
        <taxon>Dinosauria</taxon>
        <taxon>Saurischia</taxon>
        <taxon>Theropoda</taxon>
        <taxon>Coelurosauria</taxon>
        <taxon>Aves</taxon>
        <taxon>Neognathae</taxon>
        <taxon>Galloanserae</taxon>
        <taxon>Anseriformes</taxon>
        <taxon>Anhimidae</taxon>
        <taxon>Chauna</taxon>
    </lineage>
</organism>
<dbReference type="PANTHER" id="PTHR19256:SF65">
    <property type="entry name" value="T CELL RECEPTOR GAMMA CONSTANT 1-RELATED"/>
    <property type="match status" value="1"/>
</dbReference>
<keyword evidence="7" id="KW-0732">Signal</keyword>
<accession>A0A7L0K710</accession>
<reference evidence="9 10" key="1">
    <citation type="submission" date="2019-09" db="EMBL/GenBank/DDBJ databases">
        <title>Bird 10,000 Genomes (B10K) Project - Family phase.</title>
        <authorList>
            <person name="Zhang G."/>
        </authorList>
    </citation>
    <scope>NUCLEOTIDE SEQUENCE [LARGE SCALE GENOMIC DNA]</scope>
    <source>
        <strain evidence="9">B10K-DU-011-36</strain>
        <tissue evidence="9">Muscle</tissue>
    </source>
</reference>
<dbReference type="AlphaFoldDB" id="A0A7L0K710"/>
<evidence type="ECO:0000259" key="8">
    <source>
        <dbReference type="PROSITE" id="PS50835"/>
    </source>
</evidence>
<keyword evidence="5" id="KW-0675">Receptor</keyword>
<keyword evidence="4" id="KW-0472">Membrane</keyword>
<dbReference type="InterPro" id="IPR051117">
    <property type="entry name" value="TRG_var/const_region"/>
</dbReference>